<comment type="similarity">
    <text evidence="1 6">Belongs to the methyltransferase superfamily. RsmH family.</text>
</comment>
<name>F0SQF3_RUBBR</name>
<dbReference type="GO" id="GO:0071424">
    <property type="term" value="F:rRNA (cytosine-N4-)-methyltransferase activity"/>
    <property type="evidence" value="ECO:0007669"/>
    <property type="project" value="UniProtKB-UniRule"/>
</dbReference>
<feature type="binding site" evidence="6">
    <location>
        <position position="57"/>
    </location>
    <ligand>
        <name>S-adenosyl-L-methionine</name>
        <dbReference type="ChEBI" id="CHEBI:59789"/>
    </ligand>
</feature>
<dbReference type="Pfam" id="PF01795">
    <property type="entry name" value="Methyltransf_5"/>
    <property type="match status" value="1"/>
</dbReference>
<feature type="binding site" evidence="6">
    <location>
        <position position="81"/>
    </location>
    <ligand>
        <name>S-adenosyl-L-methionine</name>
        <dbReference type="ChEBI" id="CHEBI:59789"/>
    </ligand>
</feature>
<dbReference type="HOGENOM" id="CLU_038422_3_0_0"/>
<dbReference type="PANTHER" id="PTHR11265">
    <property type="entry name" value="S-ADENOSYL-METHYLTRANSFERASE MRAW"/>
    <property type="match status" value="1"/>
</dbReference>
<evidence type="ECO:0000256" key="1">
    <source>
        <dbReference type="ARBA" id="ARBA00010396"/>
    </source>
</evidence>
<evidence type="ECO:0000256" key="3">
    <source>
        <dbReference type="ARBA" id="ARBA00022603"/>
    </source>
</evidence>
<dbReference type="eggNOG" id="COG0275">
    <property type="taxonomic scope" value="Bacteria"/>
</dbReference>
<dbReference type="HAMAP" id="MF_01007">
    <property type="entry name" value="16SrRNA_methyltr_H"/>
    <property type="match status" value="1"/>
</dbReference>
<dbReference type="PANTHER" id="PTHR11265:SF0">
    <property type="entry name" value="12S RRNA N4-METHYLCYTIDINE METHYLTRANSFERASE"/>
    <property type="match status" value="1"/>
</dbReference>
<feature type="binding site" evidence="6">
    <location>
        <position position="109"/>
    </location>
    <ligand>
        <name>S-adenosyl-L-methionine</name>
        <dbReference type="ChEBI" id="CHEBI:59789"/>
    </ligand>
</feature>
<dbReference type="STRING" id="756272.Plabr_0299"/>
<dbReference type="SUPFAM" id="SSF81799">
    <property type="entry name" value="Putative methyltransferase TM0872, insert domain"/>
    <property type="match status" value="1"/>
</dbReference>
<keyword evidence="8" id="KW-1185">Reference proteome</keyword>
<proteinExistence type="inferred from homology"/>
<dbReference type="GO" id="GO:0005737">
    <property type="term" value="C:cytoplasm"/>
    <property type="evidence" value="ECO:0007669"/>
    <property type="project" value="UniProtKB-SubCell"/>
</dbReference>
<dbReference type="RefSeq" id="WP_013626672.1">
    <property type="nucleotide sequence ID" value="NC_015174.1"/>
</dbReference>
<evidence type="ECO:0000256" key="4">
    <source>
        <dbReference type="ARBA" id="ARBA00022679"/>
    </source>
</evidence>
<keyword evidence="6" id="KW-0963">Cytoplasm</keyword>
<comment type="function">
    <text evidence="6">Specifically methylates the N4 position of cytidine in position 1402 (C1402) of 16S rRNA.</text>
</comment>
<dbReference type="Proteomes" id="UP000006860">
    <property type="component" value="Chromosome"/>
</dbReference>
<dbReference type="Gene3D" id="1.10.150.170">
    <property type="entry name" value="Putative methyltransferase TM0872, insert domain"/>
    <property type="match status" value="1"/>
</dbReference>
<evidence type="ECO:0000256" key="5">
    <source>
        <dbReference type="ARBA" id="ARBA00022691"/>
    </source>
</evidence>
<protein>
    <recommendedName>
        <fullName evidence="6">Ribosomal RNA small subunit methyltransferase H</fullName>
        <ecNumber evidence="6">2.1.1.199</ecNumber>
    </recommendedName>
    <alternativeName>
        <fullName evidence="6">16S rRNA m(4)C1402 methyltransferase</fullName>
    </alternativeName>
    <alternativeName>
        <fullName evidence="6">rRNA (cytosine-N(4)-)-methyltransferase RsmH</fullName>
    </alternativeName>
</protein>
<evidence type="ECO:0000256" key="6">
    <source>
        <dbReference type="HAMAP-Rule" id="MF_01007"/>
    </source>
</evidence>
<dbReference type="PIRSF" id="PIRSF004486">
    <property type="entry name" value="MraW"/>
    <property type="match status" value="1"/>
</dbReference>
<dbReference type="NCBIfam" id="TIGR00006">
    <property type="entry name" value="16S rRNA (cytosine(1402)-N(4))-methyltransferase RsmH"/>
    <property type="match status" value="1"/>
</dbReference>
<dbReference type="EMBL" id="CP002546">
    <property type="protein sequence ID" value="ADY57928.1"/>
    <property type="molecule type" value="Genomic_DNA"/>
</dbReference>
<dbReference type="OrthoDB" id="9806637at2"/>
<dbReference type="InterPro" id="IPR002903">
    <property type="entry name" value="RsmH"/>
</dbReference>
<keyword evidence="3 6" id="KW-0489">Methyltransferase</keyword>
<dbReference type="SUPFAM" id="SSF53335">
    <property type="entry name" value="S-adenosyl-L-methionine-dependent methyltransferases"/>
    <property type="match status" value="1"/>
</dbReference>
<dbReference type="InterPro" id="IPR029063">
    <property type="entry name" value="SAM-dependent_MTases_sf"/>
</dbReference>
<comment type="catalytic activity">
    <reaction evidence="6">
        <text>cytidine(1402) in 16S rRNA + S-adenosyl-L-methionine = N(4)-methylcytidine(1402) in 16S rRNA + S-adenosyl-L-homocysteine + H(+)</text>
        <dbReference type="Rhea" id="RHEA:42928"/>
        <dbReference type="Rhea" id="RHEA-COMP:10286"/>
        <dbReference type="Rhea" id="RHEA-COMP:10287"/>
        <dbReference type="ChEBI" id="CHEBI:15378"/>
        <dbReference type="ChEBI" id="CHEBI:57856"/>
        <dbReference type="ChEBI" id="CHEBI:59789"/>
        <dbReference type="ChEBI" id="CHEBI:74506"/>
        <dbReference type="ChEBI" id="CHEBI:82748"/>
        <dbReference type="EC" id="2.1.1.199"/>
    </reaction>
</comment>
<keyword evidence="5 6" id="KW-0949">S-adenosyl-L-methionine</keyword>
<dbReference type="InterPro" id="IPR023397">
    <property type="entry name" value="SAM-dep_MeTrfase_MraW_recog"/>
</dbReference>
<reference evidence="8" key="1">
    <citation type="submission" date="2011-02" db="EMBL/GenBank/DDBJ databases">
        <title>The complete genome of Planctomyces brasiliensis DSM 5305.</title>
        <authorList>
            <person name="Lucas S."/>
            <person name="Copeland A."/>
            <person name="Lapidus A."/>
            <person name="Bruce D."/>
            <person name="Goodwin L."/>
            <person name="Pitluck S."/>
            <person name="Kyrpides N."/>
            <person name="Mavromatis K."/>
            <person name="Pagani I."/>
            <person name="Ivanova N."/>
            <person name="Ovchinnikova G."/>
            <person name="Lu M."/>
            <person name="Detter J.C."/>
            <person name="Han C."/>
            <person name="Land M."/>
            <person name="Hauser L."/>
            <person name="Markowitz V."/>
            <person name="Cheng J.-F."/>
            <person name="Hugenholtz P."/>
            <person name="Woyke T."/>
            <person name="Wu D."/>
            <person name="Tindall B."/>
            <person name="Pomrenke H.G."/>
            <person name="Brambilla E."/>
            <person name="Klenk H.-P."/>
            <person name="Eisen J.A."/>
        </authorList>
    </citation>
    <scope>NUCLEOTIDE SEQUENCE [LARGE SCALE GENOMIC DNA]</scope>
    <source>
        <strain evidence="8">ATCC 49424 / DSM 5305 / JCM 21570 / IAM 15109 / NBRC 103401 / IFAM 1448</strain>
    </source>
</reference>
<dbReference type="EC" id="2.1.1.199" evidence="6"/>
<accession>F0SQF3</accession>
<comment type="subcellular location">
    <subcellularLocation>
        <location evidence="6">Cytoplasm</location>
    </subcellularLocation>
</comment>
<gene>
    <name evidence="6" type="primary">rsmH</name>
    <name evidence="7" type="ordered locus">Plabr_0299</name>
</gene>
<dbReference type="Gene3D" id="3.40.50.150">
    <property type="entry name" value="Vaccinia Virus protein VP39"/>
    <property type="match status" value="1"/>
</dbReference>
<sequence>MTSPAPTQHRPVLLRETIQGMELKPGMTVIDGTVGAAGHSSEIWKRIQPGGRLIGLDRDPEMLARSSCRLGDSADLIHASYLDANGVLEHLGVEKVDRLLVDLGLSSDQLADDQRGFGFATEGQLDMRFDMTQGKPVHHWLNKADVAEITKVLSEYGEEPQAAQIAAKVVDARRSQPITSVAALREIIEKVAGGRGRAAGKSHPATRTFQALRIFANAELEHLQRFLTITAPYVLKPGGLLAVITFHSLEDRLTKQALADREVWADSSKKPIGPTPLEIKMNPRSRSAKLRIGIRAEAEIDHISAES</sequence>
<feature type="binding site" evidence="6">
    <location>
        <position position="102"/>
    </location>
    <ligand>
        <name>S-adenosyl-L-methionine</name>
        <dbReference type="ChEBI" id="CHEBI:59789"/>
    </ligand>
</feature>
<keyword evidence="4 6" id="KW-0808">Transferase</keyword>
<evidence type="ECO:0000313" key="7">
    <source>
        <dbReference type="EMBL" id="ADY57928.1"/>
    </source>
</evidence>
<dbReference type="KEGG" id="pbs:Plabr_0299"/>
<keyword evidence="2 6" id="KW-0698">rRNA processing</keyword>
<evidence type="ECO:0000256" key="2">
    <source>
        <dbReference type="ARBA" id="ARBA00022552"/>
    </source>
</evidence>
<dbReference type="GO" id="GO:0070475">
    <property type="term" value="P:rRNA base methylation"/>
    <property type="evidence" value="ECO:0007669"/>
    <property type="project" value="UniProtKB-UniRule"/>
</dbReference>
<organism evidence="7 8">
    <name type="scientific">Rubinisphaera brasiliensis (strain ATCC 49424 / DSM 5305 / JCM 21570 / IAM 15109 / NBRC 103401 / IFAM 1448)</name>
    <name type="common">Planctomyces brasiliensis</name>
    <dbReference type="NCBI Taxonomy" id="756272"/>
    <lineage>
        <taxon>Bacteria</taxon>
        <taxon>Pseudomonadati</taxon>
        <taxon>Planctomycetota</taxon>
        <taxon>Planctomycetia</taxon>
        <taxon>Planctomycetales</taxon>
        <taxon>Planctomycetaceae</taxon>
        <taxon>Rubinisphaera</taxon>
    </lineage>
</organism>
<evidence type="ECO:0000313" key="8">
    <source>
        <dbReference type="Proteomes" id="UP000006860"/>
    </source>
</evidence>
<dbReference type="AlphaFoldDB" id="F0SQF3"/>
<feature type="binding site" evidence="6">
    <location>
        <begin position="37"/>
        <end position="39"/>
    </location>
    <ligand>
        <name>S-adenosyl-L-methionine</name>
        <dbReference type="ChEBI" id="CHEBI:59789"/>
    </ligand>
</feature>